<protein>
    <submittedName>
        <fullName evidence="2">Uncharacterized protein</fullName>
    </submittedName>
</protein>
<dbReference type="RefSeq" id="WP_038648063.1">
    <property type="nucleotide sequence ID" value="NZ_CP006681.1"/>
</dbReference>
<dbReference type="HAMAP" id="MF_01103">
    <property type="entry name" value="UPF0291"/>
    <property type="match status" value="1"/>
</dbReference>
<evidence type="ECO:0000313" key="2">
    <source>
        <dbReference type="EMBL" id="AHI52885.1"/>
    </source>
</evidence>
<accession>W6A7P4</accession>
<dbReference type="Pfam" id="PF05979">
    <property type="entry name" value="DUF896"/>
    <property type="match status" value="1"/>
</dbReference>
<dbReference type="PANTHER" id="PTHR37300">
    <property type="entry name" value="UPF0291 PROTEIN CBO2609/CLC_2481"/>
    <property type="match status" value="1"/>
</dbReference>
<dbReference type="OrthoDB" id="390105at2"/>
<dbReference type="Proteomes" id="UP000019267">
    <property type="component" value="Chromosome"/>
</dbReference>
<dbReference type="eggNOG" id="COG4224">
    <property type="taxonomic scope" value="Bacteria"/>
</dbReference>
<evidence type="ECO:0000256" key="1">
    <source>
        <dbReference type="ARBA" id="ARBA00022490"/>
    </source>
</evidence>
<keyword evidence="3" id="KW-1185">Reference proteome</keyword>
<keyword evidence="1" id="KW-0963">Cytoplasm</keyword>
<dbReference type="Gene3D" id="1.10.287.540">
    <property type="entry name" value="Helix hairpin bin"/>
    <property type="match status" value="1"/>
</dbReference>
<gene>
    <name evidence="2" type="ORF">SCULI_v1c05440</name>
</gene>
<name>W6A7P4_9MOLU</name>
<dbReference type="STRING" id="1276246.SCULI_v1c05440"/>
<dbReference type="HOGENOM" id="CLU_173137_0_2_14"/>
<dbReference type="PATRIC" id="fig|1276246.3.peg.542"/>
<dbReference type="SUPFAM" id="SSF158221">
    <property type="entry name" value="YnzC-like"/>
    <property type="match status" value="1"/>
</dbReference>
<sequence>MEKLLKRINELAAIQKTRSLSEEEKTEQIHLREKYLENFRAGFKDQLKSLKVVDQKGNDITPQKLKELKDKK</sequence>
<organism evidence="2 3">
    <name type="scientific">Spiroplasma culicicola AES-1</name>
    <dbReference type="NCBI Taxonomy" id="1276246"/>
    <lineage>
        <taxon>Bacteria</taxon>
        <taxon>Bacillati</taxon>
        <taxon>Mycoplasmatota</taxon>
        <taxon>Mollicutes</taxon>
        <taxon>Entomoplasmatales</taxon>
        <taxon>Spiroplasmataceae</taxon>
        <taxon>Spiroplasma</taxon>
    </lineage>
</organism>
<proteinExistence type="inferred from homology"/>
<dbReference type="AlphaFoldDB" id="W6A7P4"/>
<dbReference type="InterPro" id="IPR009242">
    <property type="entry name" value="DUF896"/>
</dbReference>
<dbReference type="EMBL" id="CP006681">
    <property type="protein sequence ID" value="AHI52885.1"/>
    <property type="molecule type" value="Genomic_DNA"/>
</dbReference>
<reference evidence="2 3" key="1">
    <citation type="journal article" date="2014" name="Genome Biol. Evol.">
        <title>Molecular evolution of the substrate utilization strategies and putative virulence factors in mosquito-associated Spiroplasma species.</title>
        <authorList>
            <person name="Chang T.H."/>
            <person name="Lo W.S."/>
            <person name="Ku C."/>
            <person name="Chen L.L."/>
            <person name="Kuo C.H."/>
        </authorList>
    </citation>
    <scope>NUCLEOTIDE SEQUENCE [LARGE SCALE GENOMIC DNA]</scope>
    <source>
        <strain evidence="2">AES-1</strain>
    </source>
</reference>
<dbReference type="PANTHER" id="PTHR37300:SF2">
    <property type="entry name" value="UPF0291 PROTEIN BC_1827"/>
    <property type="match status" value="1"/>
</dbReference>
<dbReference type="KEGG" id="scq:SCULI_v1c05440"/>
<evidence type="ECO:0000313" key="3">
    <source>
        <dbReference type="Proteomes" id="UP000019267"/>
    </source>
</evidence>